<keyword evidence="10" id="KW-1185">Reference proteome</keyword>
<evidence type="ECO:0000256" key="5">
    <source>
        <dbReference type="ARBA" id="ARBA00023242"/>
    </source>
</evidence>
<dbReference type="PANTHER" id="PTHR12786:SF2">
    <property type="entry name" value="SPLICING FACTOR 3A SUBUNIT 3"/>
    <property type="match status" value="1"/>
</dbReference>
<keyword evidence="4" id="KW-0862">Zinc</keyword>
<comment type="caution">
    <text evidence="9">The sequence shown here is derived from an EMBL/GenBank/DDBJ whole genome shotgun (WGS) entry which is preliminary data.</text>
</comment>
<dbReference type="PROSITE" id="PS00028">
    <property type="entry name" value="ZINC_FINGER_C2H2_1"/>
    <property type="match status" value="1"/>
</dbReference>
<keyword evidence="5" id="KW-0539">Nucleus</keyword>
<dbReference type="VEuPathDB" id="TrichDB:TRFO_10581"/>
<dbReference type="GeneID" id="94830246"/>
<accession>A0A1J4JDB3</accession>
<dbReference type="EMBL" id="MLAK01001248">
    <property type="protein sequence ID" value="OHS95421.1"/>
    <property type="molecule type" value="Genomic_DNA"/>
</dbReference>
<name>A0A1J4JDB3_9EUKA</name>
<feature type="domain" description="C2H2-type" evidence="8">
    <location>
        <begin position="297"/>
        <end position="326"/>
    </location>
</feature>
<proteinExistence type="predicted"/>
<dbReference type="AlphaFoldDB" id="A0A1J4JDB3"/>
<evidence type="ECO:0000256" key="6">
    <source>
        <dbReference type="PROSITE-ProRule" id="PRU00042"/>
    </source>
</evidence>
<protein>
    <submittedName>
        <fullName evidence="9">Zinc finger, C2H2 type family protein</fullName>
    </submittedName>
</protein>
<dbReference type="Pfam" id="PF11931">
    <property type="entry name" value="SF3a60_Prp9_C"/>
    <property type="match status" value="1"/>
</dbReference>
<dbReference type="PROSITE" id="PS50157">
    <property type="entry name" value="ZINC_FINGER_C2H2_2"/>
    <property type="match status" value="1"/>
</dbReference>
<dbReference type="InterPro" id="IPR013087">
    <property type="entry name" value="Znf_C2H2_type"/>
</dbReference>
<dbReference type="Proteomes" id="UP000179807">
    <property type="component" value="Unassembled WGS sequence"/>
</dbReference>
<dbReference type="Gene3D" id="3.30.160.60">
    <property type="entry name" value="Classic Zinc Finger"/>
    <property type="match status" value="1"/>
</dbReference>
<dbReference type="InterPro" id="IPR051421">
    <property type="entry name" value="RNA_Proc_DNA_Dmg_Regulator"/>
</dbReference>
<dbReference type="Pfam" id="PF12171">
    <property type="entry name" value="zf-C2H2_jaz"/>
    <property type="match status" value="1"/>
</dbReference>
<sequence length="538" mass="63060">MAKMTSTPLEKLRQQYQDIEDYRKQAVHLMLNPPKTVKEEAYCKHHEARLAREIQNTSKSILSTLENLTNNSLQNSNNTIQKVEDPVAAFYDDLERRIHFHQEIADREPESAENEDDQNKNKNISDMTMNDMVLDIKGAIHLSLFYDNDRYQEWRRQMKNGDDKKSKKKKRIVVSETDEALTKFSGEECFGQYLDLFEIHRKYLVVCPQERVGYLEFLEHFESAKNLNFIPRNQQGQQFLQSFIDYLESFIVRSDPFFDMKSCQESILKSFLNQQQNPTQAPKMNQNENDGNKNSENYCPYCDRSFDTPELLQSHTKQKSHKKNENKAQKLGGLDFLIEDRRMRKMKHDKLCYTLLQLIERVRSKFHATIENTRRRQTLSAAVMQAEANLDAPIVFDESDDEDEQHFYNPKGLPLGWDGKPIPYWLYKLHGLSVEYKCEICGNKSYWGALAFERHFFDNKHINGLKALGIPPTRHFLYVTGVNEAMSLFDKIKKSLSQEVWQPGDEEIETEDGQVMSYKIYRDLTKQGIIKPKIAQAK</sequence>
<evidence type="ECO:0000313" key="10">
    <source>
        <dbReference type="Proteomes" id="UP000179807"/>
    </source>
</evidence>
<organism evidence="9 10">
    <name type="scientific">Tritrichomonas foetus</name>
    <dbReference type="NCBI Taxonomy" id="1144522"/>
    <lineage>
        <taxon>Eukaryota</taxon>
        <taxon>Metamonada</taxon>
        <taxon>Parabasalia</taxon>
        <taxon>Tritrichomonadida</taxon>
        <taxon>Tritrichomonadidae</taxon>
        <taxon>Tritrichomonas</taxon>
    </lineage>
</organism>
<reference evidence="9" key="1">
    <citation type="submission" date="2016-10" db="EMBL/GenBank/DDBJ databases">
        <authorList>
            <person name="Benchimol M."/>
            <person name="Almeida L.G."/>
            <person name="Vasconcelos A.T."/>
            <person name="Perreira-Neves A."/>
            <person name="Rosa I.A."/>
            <person name="Tasca T."/>
            <person name="Bogo M.R."/>
            <person name="de Souza W."/>
        </authorList>
    </citation>
    <scope>NUCLEOTIDE SEQUENCE [LARGE SCALE GENOMIC DNA]</scope>
    <source>
        <strain evidence="9">K</strain>
    </source>
</reference>
<keyword evidence="3 6" id="KW-0863">Zinc-finger</keyword>
<dbReference type="InterPro" id="IPR022755">
    <property type="entry name" value="Znf_C2H2_jaz"/>
</dbReference>
<dbReference type="GO" id="GO:0000398">
    <property type="term" value="P:mRNA splicing, via spliceosome"/>
    <property type="evidence" value="ECO:0007669"/>
    <property type="project" value="InterPro"/>
</dbReference>
<evidence type="ECO:0000256" key="1">
    <source>
        <dbReference type="ARBA" id="ARBA00004123"/>
    </source>
</evidence>
<evidence type="ECO:0000313" key="9">
    <source>
        <dbReference type="EMBL" id="OHS95421.1"/>
    </source>
</evidence>
<dbReference type="GO" id="GO:0008270">
    <property type="term" value="F:zinc ion binding"/>
    <property type="evidence" value="ECO:0007669"/>
    <property type="project" value="UniProtKB-KW"/>
</dbReference>
<evidence type="ECO:0000256" key="4">
    <source>
        <dbReference type="ARBA" id="ARBA00022833"/>
    </source>
</evidence>
<gene>
    <name evidence="9" type="ORF">TRFO_10581</name>
</gene>
<dbReference type="OrthoDB" id="2160351at2759"/>
<dbReference type="GO" id="GO:0005681">
    <property type="term" value="C:spliceosomal complex"/>
    <property type="evidence" value="ECO:0007669"/>
    <property type="project" value="InterPro"/>
</dbReference>
<evidence type="ECO:0000256" key="3">
    <source>
        <dbReference type="ARBA" id="ARBA00022771"/>
    </source>
</evidence>
<comment type="subcellular location">
    <subcellularLocation>
        <location evidence="1">Nucleus</location>
    </subcellularLocation>
</comment>
<evidence type="ECO:0000259" key="8">
    <source>
        <dbReference type="PROSITE" id="PS50157"/>
    </source>
</evidence>
<evidence type="ECO:0000256" key="7">
    <source>
        <dbReference type="SAM" id="MobiDB-lite"/>
    </source>
</evidence>
<dbReference type="SMART" id="SM00355">
    <property type="entry name" value="ZnF_C2H2"/>
    <property type="match status" value="2"/>
</dbReference>
<dbReference type="PANTHER" id="PTHR12786">
    <property type="entry name" value="SPLICING FACTOR SF3A-RELATED"/>
    <property type="match status" value="1"/>
</dbReference>
<dbReference type="GO" id="GO:0003723">
    <property type="term" value="F:RNA binding"/>
    <property type="evidence" value="ECO:0007669"/>
    <property type="project" value="InterPro"/>
</dbReference>
<dbReference type="InterPro" id="IPR024598">
    <property type="entry name" value="SF3a60/Prp9_C"/>
</dbReference>
<dbReference type="InterPro" id="IPR031774">
    <property type="entry name" value="SF3A3_dom"/>
</dbReference>
<keyword evidence="2" id="KW-0479">Metal-binding</keyword>
<evidence type="ECO:0000256" key="2">
    <source>
        <dbReference type="ARBA" id="ARBA00022723"/>
    </source>
</evidence>
<feature type="region of interest" description="Disordered" evidence="7">
    <location>
        <begin position="103"/>
        <end position="124"/>
    </location>
</feature>
<dbReference type="Pfam" id="PF16837">
    <property type="entry name" value="SF3A3"/>
    <property type="match status" value="1"/>
</dbReference>
<dbReference type="InterPro" id="IPR036236">
    <property type="entry name" value="Znf_C2H2_sf"/>
</dbReference>
<dbReference type="RefSeq" id="XP_068348558.1">
    <property type="nucleotide sequence ID" value="XM_068495542.1"/>
</dbReference>
<dbReference type="SUPFAM" id="SSF57667">
    <property type="entry name" value="beta-beta-alpha zinc fingers"/>
    <property type="match status" value="1"/>
</dbReference>